<dbReference type="InterPro" id="IPR006703">
    <property type="entry name" value="G_AIG1"/>
</dbReference>
<evidence type="ECO:0000256" key="1">
    <source>
        <dbReference type="ARBA" id="ARBA00022741"/>
    </source>
</evidence>
<dbReference type="AlphaFoldDB" id="A0AAD5WMQ4"/>
<evidence type="ECO:0000256" key="2">
    <source>
        <dbReference type="ARBA" id="ARBA00023134"/>
    </source>
</evidence>
<organism evidence="6 7">
    <name type="scientific">Zalerion maritima</name>
    <dbReference type="NCBI Taxonomy" id="339359"/>
    <lineage>
        <taxon>Eukaryota</taxon>
        <taxon>Fungi</taxon>
        <taxon>Dikarya</taxon>
        <taxon>Ascomycota</taxon>
        <taxon>Pezizomycotina</taxon>
        <taxon>Sordariomycetes</taxon>
        <taxon>Lulworthiomycetidae</taxon>
        <taxon>Lulworthiales</taxon>
        <taxon>Lulworthiaceae</taxon>
        <taxon>Zalerion</taxon>
    </lineage>
</organism>
<reference evidence="6" key="1">
    <citation type="submission" date="2022-07" db="EMBL/GenBank/DDBJ databases">
        <title>Draft genome sequence of Zalerion maritima ATCC 34329, a (micro)plastics degrading marine fungus.</title>
        <authorList>
            <person name="Paco A."/>
            <person name="Goncalves M.F.M."/>
            <person name="Rocha-Santos T.A.P."/>
            <person name="Alves A."/>
        </authorList>
    </citation>
    <scope>NUCLEOTIDE SEQUENCE</scope>
    <source>
        <strain evidence="6">ATCC 34329</strain>
    </source>
</reference>
<evidence type="ECO:0000313" key="7">
    <source>
        <dbReference type="Proteomes" id="UP001201980"/>
    </source>
</evidence>
<proteinExistence type="predicted"/>
<gene>
    <name evidence="6" type="ORF">MKZ38_000236</name>
</gene>
<evidence type="ECO:0000313" key="6">
    <source>
        <dbReference type="EMBL" id="KAJ2891527.1"/>
    </source>
</evidence>
<dbReference type="PANTHER" id="PTHR10903:SF184">
    <property type="entry name" value="GTP-BINDING PROTEIN A"/>
    <property type="match status" value="1"/>
</dbReference>
<keyword evidence="4" id="KW-0812">Transmembrane</keyword>
<protein>
    <recommendedName>
        <fullName evidence="5">AIG1-type G domain-containing protein</fullName>
    </recommendedName>
</protein>
<keyword evidence="1" id="KW-0547">Nucleotide-binding</keyword>
<feature type="coiled-coil region" evidence="3">
    <location>
        <begin position="236"/>
        <end position="278"/>
    </location>
</feature>
<evidence type="ECO:0000256" key="3">
    <source>
        <dbReference type="SAM" id="Coils"/>
    </source>
</evidence>
<dbReference type="Gene3D" id="3.40.50.300">
    <property type="entry name" value="P-loop containing nucleotide triphosphate hydrolases"/>
    <property type="match status" value="1"/>
</dbReference>
<evidence type="ECO:0000256" key="4">
    <source>
        <dbReference type="SAM" id="Phobius"/>
    </source>
</evidence>
<dbReference type="Pfam" id="PF04548">
    <property type="entry name" value="AIG1"/>
    <property type="match status" value="1"/>
</dbReference>
<keyword evidence="4" id="KW-1133">Transmembrane helix</keyword>
<dbReference type="SUPFAM" id="SSF52540">
    <property type="entry name" value="P-loop containing nucleoside triphosphate hydrolases"/>
    <property type="match status" value="1"/>
</dbReference>
<keyword evidence="2" id="KW-0342">GTP-binding</keyword>
<keyword evidence="7" id="KW-1185">Reference proteome</keyword>
<accession>A0AAD5WMQ4</accession>
<evidence type="ECO:0000259" key="5">
    <source>
        <dbReference type="Pfam" id="PF04548"/>
    </source>
</evidence>
<dbReference type="PANTHER" id="PTHR10903">
    <property type="entry name" value="GTPASE, IMAP FAMILY MEMBER-RELATED"/>
    <property type="match status" value="1"/>
</dbReference>
<dbReference type="GO" id="GO:0005525">
    <property type="term" value="F:GTP binding"/>
    <property type="evidence" value="ECO:0007669"/>
    <property type="project" value="UniProtKB-KW"/>
</dbReference>
<feature type="transmembrane region" description="Helical" evidence="4">
    <location>
        <begin position="302"/>
        <end position="328"/>
    </location>
</feature>
<dbReference type="InterPro" id="IPR045058">
    <property type="entry name" value="GIMA/IAN/Toc"/>
</dbReference>
<keyword evidence="4" id="KW-0472">Membrane</keyword>
<dbReference type="Proteomes" id="UP001201980">
    <property type="component" value="Unassembled WGS sequence"/>
</dbReference>
<keyword evidence="3" id="KW-0175">Coiled coil</keyword>
<feature type="domain" description="AIG1-type G" evidence="5">
    <location>
        <begin position="10"/>
        <end position="148"/>
    </location>
</feature>
<dbReference type="InterPro" id="IPR027417">
    <property type="entry name" value="P-loop_NTPase"/>
</dbReference>
<comment type="caution">
    <text evidence="6">The sequence shown here is derived from an EMBL/GenBank/DDBJ whole genome shotgun (WGS) entry which is preliminary data.</text>
</comment>
<sequence>MENPESNGIVLVMGVTGVGKSHFINKLKAGSVQSGNSLESQTSHCQAVQIYLDSEQKESVTVVDTPGFDDTYRSDGEILSEISSFLAAQYAANVPLFGIIYLHRITDNRMTGSSRKYLQLFRSLCGDHAMGNVILVTTWWDAIHEENLGAAKLREQELVDKYWAPMQDRGSYATQFDGSRDSAESLVLELFQGRRSVVLDIQRELVDKDKEMGSTAAGRQLGTQLDQDLDYYTDTLAKIEEKMRDASGQKDRKELLRLREERSDVANIIKQLQRSKRRMGERIGVEMKKRIELEKKRKRDKVITGVSVLTTVLSITLTVVKFVAMGAIG</sequence>
<name>A0AAD5WMQ4_9PEZI</name>
<dbReference type="EMBL" id="JAKWBI020001068">
    <property type="protein sequence ID" value="KAJ2891527.1"/>
    <property type="molecule type" value="Genomic_DNA"/>
</dbReference>